<feature type="transmembrane region" description="Helical" evidence="5">
    <location>
        <begin position="386"/>
        <end position="411"/>
    </location>
</feature>
<keyword evidence="2 5" id="KW-0812">Transmembrane</keyword>
<comment type="caution">
    <text evidence="7">The sequence shown here is derived from an EMBL/GenBank/DDBJ whole genome shotgun (WGS) entry which is preliminary data.</text>
</comment>
<evidence type="ECO:0000313" key="8">
    <source>
        <dbReference type="Proteomes" id="UP000791440"/>
    </source>
</evidence>
<dbReference type="InterPro" id="IPR036259">
    <property type="entry name" value="MFS_trans_sf"/>
</dbReference>
<dbReference type="InterPro" id="IPR050549">
    <property type="entry name" value="MFS_Trehalose_Transporter"/>
</dbReference>
<feature type="transmembrane region" description="Helical" evidence="5">
    <location>
        <begin position="108"/>
        <end position="127"/>
    </location>
</feature>
<feature type="transmembrane region" description="Helical" evidence="5">
    <location>
        <begin position="37"/>
        <end position="61"/>
    </location>
</feature>
<dbReference type="Gene3D" id="1.20.1250.20">
    <property type="entry name" value="MFS general substrate transporter like domains"/>
    <property type="match status" value="1"/>
</dbReference>
<name>A0A921YL76_MANSE</name>
<dbReference type="Proteomes" id="UP000791440">
    <property type="component" value="Unassembled WGS sequence"/>
</dbReference>
<evidence type="ECO:0000256" key="4">
    <source>
        <dbReference type="ARBA" id="ARBA00023136"/>
    </source>
</evidence>
<feature type="transmembrane region" description="Helical" evidence="5">
    <location>
        <begin position="194"/>
        <end position="211"/>
    </location>
</feature>
<protein>
    <recommendedName>
        <fullName evidence="6">Major facilitator superfamily (MFS) profile domain-containing protein</fullName>
    </recommendedName>
</protein>
<sequence>MNQNMESHDYEEVKTHDPDESVIEIVKYRWPPFLRQMFVVSGVSSIYFVLGLGFGVPTVMIPHIRKEANSTYVMDEDMASWLSSVHGYSSLPWVFIIAICTRYFGRKLPFLIICLNTLICFIVFYYSVNTTQLLISAIMLGMLLASNMTLFVLIITEYSSPRYRAVFMILKATFFYWGVWVANILGVFSHWKHIGVLALVCSLYSLTALFWPESPYWLAMKGRFEECAVSHRWLKGSDNDTEYELKTLINSQKAYLETCAERKCDVSRNQLKYIMEMCLTKAYYMPVFISISVMSMYHFSGKLVCSMYAIDLMNQFTGSEQTAVIGMLIMDSVTLIGMQLGCVLSKYLKRRTLFFSTAITGIAFLFVISIYLYLIKYAIIIENKNISILLLTLFSVSISTGPMIMPSTIFGELLCSRYQTSSLLILTLYSEFLMASILKISPYMFKSFTLPGAFLFYGTSSSIFCFIIYKYLPETKDKTLHEIQSFFKEPVKPKA</sequence>
<accession>A0A921YL76</accession>
<dbReference type="Pfam" id="PF00083">
    <property type="entry name" value="Sugar_tr"/>
    <property type="match status" value="1"/>
</dbReference>
<dbReference type="InterPro" id="IPR020846">
    <property type="entry name" value="MFS_dom"/>
</dbReference>
<dbReference type="PANTHER" id="PTHR48021:SF68">
    <property type="entry name" value="MAJOR FACILITATOR SUPERFAMILY (MFS) PROFILE DOMAIN-CONTAINING PROTEIN"/>
    <property type="match status" value="1"/>
</dbReference>
<evidence type="ECO:0000256" key="2">
    <source>
        <dbReference type="ARBA" id="ARBA00022692"/>
    </source>
</evidence>
<dbReference type="PROSITE" id="PS50850">
    <property type="entry name" value="MFS"/>
    <property type="match status" value="1"/>
</dbReference>
<feature type="transmembrane region" description="Helical" evidence="5">
    <location>
        <begin position="282"/>
        <end position="301"/>
    </location>
</feature>
<evidence type="ECO:0000313" key="7">
    <source>
        <dbReference type="EMBL" id="KAG6441253.1"/>
    </source>
</evidence>
<feature type="domain" description="Major facilitator superfamily (MFS) profile" evidence="6">
    <location>
        <begin position="39"/>
        <end position="476"/>
    </location>
</feature>
<dbReference type="PANTHER" id="PTHR48021">
    <property type="match status" value="1"/>
</dbReference>
<evidence type="ECO:0000259" key="6">
    <source>
        <dbReference type="PROSITE" id="PS50850"/>
    </source>
</evidence>
<dbReference type="EMBL" id="JH668285">
    <property type="protein sequence ID" value="KAG6441253.1"/>
    <property type="molecule type" value="Genomic_DNA"/>
</dbReference>
<keyword evidence="8" id="KW-1185">Reference proteome</keyword>
<reference evidence="7" key="1">
    <citation type="journal article" date="2016" name="Insect Biochem. Mol. Biol.">
        <title>Multifaceted biological insights from a draft genome sequence of the tobacco hornworm moth, Manduca sexta.</title>
        <authorList>
            <person name="Kanost M.R."/>
            <person name="Arrese E.L."/>
            <person name="Cao X."/>
            <person name="Chen Y.R."/>
            <person name="Chellapilla S."/>
            <person name="Goldsmith M.R."/>
            <person name="Grosse-Wilde E."/>
            <person name="Heckel D.G."/>
            <person name="Herndon N."/>
            <person name="Jiang H."/>
            <person name="Papanicolaou A."/>
            <person name="Qu J."/>
            <person name="Soulages J.L."/>
            <person name="Vogel H."/>
            <person name="Walters J."/>
            <person name="Waterhouse R.M."/>
            <person name="Ahn S.J."/>
            <person name="Almeida F.C."/>
            <person name="An C."/>
            <person name="Aqrawi P."/>
            <person name="Bretschneider A."/>
            <person name="Bryant W.B."/>
            <person name="Bucks S."/>
            <person name="Chao H."/>
            <person name="Chevignon G."/>
            <person name="Christen J.M."/>
            <person name="Clarke D.F."/>
            <person name="Dittmer N.T."/>
            <person name="Ferguson L.C.F."/>
            <person name="Garavelou S."/>
            <person name="Gordon K.H.J."/>
            <person name="Gunaratna R.T."/>
            <person name="Han Y."/>
            <person name="Hauser F."/>
            <person name="He Y."/>
            <person name="Heidel-Fischer H."/>
            <person name="Hirsh A."/>
            <person name="Hu Y."/>
            <person name="Jiang H."/>
            <person name="Kalra D."/>
            <person name="Klinner C."/>
            <person name="Konig C."/>
            <person name="Kovar C."/>
            <person name="Kroll A.R."/>
            <person name="Kuwar S.S."/>
            <person name="Lee S.L."/>
            <person name="Lehman R."/>
            <person name="Li K."/>
            <person name="Li Z."/>
            <person name="Liang H."/>
            <person name="Lovelace S."/>
            <person name="Lu Z."/>
            <person name="Mansfield J.H."/>
            <person name="McCulloch K.J."/>
            <person name="Mathew T."/>
            <person name="Morton B."/>
            <person name="Muzny D.M."/>
            <person name="Neunemann D."/>
            <person name="Ongeri F."/>
            <person name="Pauchet Y."/>
            <person name="Pu L.L."/>
            <person name="Pyrousis I."/>
            <person name="Rao X.J."/>
            <person name="Redding A."/>
            <person name="Roesel C."/>
            <person name="Sanchez-Gracia A."/>
            <person name="Schaack S."/>
            <person name="Shukla A."/>
            <person name="Tetreau G."/>
            <person name="Wang Y."/>
            <person name="Xiong G.H."/>
            <person name="Traut W."/>
            <person name="Walsh T.K."/>
            <person name="Worley K.C."/>
            <person name="Wu D."/>
            <person name="Wu W."/>
            <person name="Wu Y.Q."/>
            <person name="Zhang X."/>
            <person name="Zou Z."/>
            <person name="Zucker H."/>
            <person name="Briscoe A.D."/>
            <person name="Burmester T."/>
            <person name="Clem R.J."/>
            <person name="Feyereisen R."/>
            <person name="Grimmelikhuijzen C.J.P."/>
            <person name="Hamodrakas S.J."/>
            <person name="Hansson B.S."/>
            <person name="Huguet E."/>
            <person name="Jermiin L.S."/>
            <person name="Lan Q."/>
            <person name="Lehman H.K."/>
            <person name="Lorenzen M."/>
            <person name="Merzendorfer H."/>
            <person name="Michalopoulos I."/>
            <person name="Morton D.B."/>
            <person name="Muthukrishnan S."/>
            <person name="Oakeshott J.G."/>
            <person name="Palmer W."/>
            <person name="Park Y."/>
            <person name="Passarelli A.L."/>
            <person name="Rozas J."/>
            <person name="Schwartz L.M."/>
            <person name="Smith W."/>
            <person name="Southgate A."/>
            <person name="Vilcinskas A."/>
            <person name="Vogt R."/>
            <person name="Wang P."/>
            <person name="Werren J."/>
            <person name="Yu X.Q."/>
            <person name="Zhou J.J."/>
            <person name="Brown S.J."/>
            <person name="Scherer S.E."/>
            <person name="Richards S."/>
            <person name="Blissard G.W."/>
        </authorList>
    </citation>
    <scope>NUCLEOTIDE SEQUENCE</scope>
</reference>
<keyword evidence="4 5" id="KW-0472">Membrane</keyword>
<dbReference type="InterPro" id="IPR005828">
    <property type="entry name" value="MFS_sugar_transport-like"/>
</dbReference>
<evidence type="ECO:0000256" key="3">
    <source>
        <dbReference type="ARBA" id="ARBA00022989"/>
    </source>
</evidence>
<keyword evidence="3 5" id="KW-1133">Transmembrane helix</keyword>
<dbReference type="SUPFAM" id="SSF103473">
    <property type="entry name" value="MFS general substrate transporter"/>
    <property type="match status" value="1"/>
</dbReference>
<reference evidence="7" key="2">
    <citation type="submission" date="2020-12" db="EMBL/GenBank/DDBJ databases">
        <authorList>
            <person name="Kanost M."/>
        </authorList>
    </citation>
    <scope>NUCLEOTIDE SEQUENCE</scope>
</reference>
<feature type="transmembrane region" description="Helical" evidence="5">
    <location>
        <begin position="454"/>
        <end position="472"/>
    </location>
</feature>
<feature type="transmembrane region" description="Helical" evidence="5">
    <location>
        <begin position="167"/>
        <end position="188"/>
    </location>
</feature>
<comment type="subcellular location">
    <subcellularLocation>
        <location evidence="1">Membrane</location>
        <topology evidence="1">Multi-pass membrane protein</topology>
    </subcellularLocation>
</comment>
<evidence type="ECO:0000256" key="5">
    <source>
        <dbReference type="SAM" id="Phobius"/>
    </source>
</evidence>
<feature type="transmembrane region" description="Helical" evidence="5">
    <location>
        <begin position="321"/>
        <end position="341"/>
    </location>
</feature>
<feature type="transmembrane region" description="Helical" evidence="5">
    <location>
        <begin position="81"/>
        <end position="101"/>
    </location>
</feature>
<feature type="transmembrane region" description="Helical" evidence="5">
    <location>
        <begin position="133"/>
        <end position="155"/>
    </location>
</feature>
<dbReference type="AlphaFoldDB" id="A0A921YL76"/>
<dbReference type="GO" id="GO:0016020">
    <property type="term" value="C:membrane"/>
    <property type="evidence" value="ECO:0007669"/>
    <property type="project" value="UniProtKB-SubCell"/>
</dbReference>
<proteinExistence type="predicted"/>
<dbReference type="GO" id="GO:0022857">
    <property type="term" value="F:transmembrane transporter activity"/>
    <property type="evidence" value="ECO:0007669"/>
    <property type="project" value="InterPro"/>
</dbReference>
<evidence type="ECO:0000256" key="1">
    <source>
        <dbReference type="ARBA" id="ARBA00004141"/>
    </source>
</evidence>
<gene>
    <name evidence="7" type="ORF">O3G_MSEX001746</name>
</gene>
<feature type="transmembrane region" description="Helical" evidence="5">
    <location>
        <begin position="353"/>
        <end position="374"/>
    </location>
</feature>
<organism evidence="7 8">
    <name type="scientific">Manduca sexta</name>
    <name type="common">Tobacco hawkmoth</name>
    <name type="synonym">Tobacco hornworm</name>
    <dbReference type="NCBI Taxonomy" id="7130"/>
    <lineage>
        <taxon>Eukaryota</taxon>
        <taxon>Metazoa</taxon>
        <taxon>Ecdysozoa</taxon>
        <taxon>Arthropoda</taxon>
        <taxon>Hexapoda</taxon>
        <taxon>Insecta</taxon>
        <taxon>Pterygota</taxon>
        <taxon>Neoptera</taxon>
        <taxon>Endopterygota</taxon>
        <taxon>Lepidoptera</taxon>
        <taxon>Glossata</taxon>
        <taxon>Ditrysia</taxon>
        <taxon>Bombycoidea</taxon>
        <taxon>Sphingidae</taxon>
        <taxon>Sphinginae</taxon>
        <taxon>Sphingini</taxon>
        <taxon>Manduca</taxon>
    </lineage>
</organism>